<name>A0AAP0NPU5_9MAGN</name>
<gene>
    <name evidence="2" type="ORF">Syun_020267</name>
</gene>
<dbReference type="AlphaFoldDB" id="A0AAP0NPU5"/>
<feature type="compositionally biased region" description="Acidic residues" evidence="1">
    <location>
        <begin position="38"/>
        <end position="51"/>
    </location>
</feature>
<dbReference type="Proteomes" id="UP001420932">
    <property type="component" value="Unassembled WGS sequence"/>
</dbReference>
<evidence type="ECO:0000313" key="3">
    <source>
        <dbReference type="Proteomes" id="UP001420932"/>
    </source>
</evidence>
<proteinExistence type="predicted"/>
<protein>
    <submittedName>
        <fullName evidence="2">Uncharacterized protein</fullName>
    </submittedName>
</protein>
<keyword evidence="3" id="KW-1185">Reference proteome</keyword>
<dbReference type="EMBL" id="JBBNAF010000009">
    <property type="protein sequence ID" value="KAK9113470.1"/>
    <property type="molecule type" value="Genomic_DNA"/>
</dbReference>
<evidence type="ECO:0000313" key="2">
    <source>
        <dbReference type="EMBL" id="KAK9113470.1"/>
    </source>
</evidence>
<reference evidence="2 3" key="1">
    <citation type="submission" date="2024-01" db="EMBL/GenBank/DDBJ databases">
        <title>Genome assemblies of Stephania.</title>
        <authorList>
            <person name="Yang L."/>
        </authorList>
    </citation>
    <scope>NUCLEOTIDE SEQUENCE [LARGE SCALE GENOMIC DNA]</scope>
    <source>
        <strain evidence="2">YNDBR</strain>
        <tissue evidence="2">Leaf</tissue>
    </source>
</reference>
<accession>A0AAP0NPU5</accession>
<organism evidence="2 3">
    <name type="scientific">Stephania yunnanensis</name>
    <dbReference type="NCBI Taxonomy" id="152371"/>
    <lineage>
        <taxon>Eukaryota</taxon>
        <taxon>Viridiplantae</taxon>
        <taxon>Streptophyta</taxon>
        <taxon>Embryophyta</taxon>
        <taxon>Tracheophyta</taxon>
        <taxon>Spermatophyta</taxon>
        <taxon>Magnoliopsida</taxon>
        <taxon>Ranunculales</taxon>
        <taxon>Menispermaceae</taxon>
        <taxon>Menispermoideae</taxon>
        <taxon>Cissampelideae</taxon>
        <taxon>Stephania</taxon>
    </lineage>
</organism>
<sequence>MNSVGVHEDGARVRSFRDENYSNRRVFLRSYPLYWEDDDEEEQEQEQEEDESKEKKVERVRGKAVRVKKMFVALVHWGGGKVLVFRKLKHKVGVYLIACHSFSIKPSTALISG</sequence>
<evidence type="ECO:0000256" key="1">
    <source>
        <dbReference type="SAM" id="MobiDB-lite"/>
    </source>
</evidence>
<feature type="region of interest" description="Disordered" evidence="1">
    <location>
        <begin position="38"/>
        <end position="57"/>
    </location>
</feature>
<comment type="caution">
    <text evidence="2">The sequence shown here is derived from an EMBL/GenBank/DDBJ whole genome shotgun (WGS) entry which is preliminary data.</text>
</comment>